<accession>A0A161M257</accession>
<keyword evidence="1" id="KW-0808">Transferase</keyword>
<dbReference type="GO" id="GO:0003964">
    <property type="term" value="F:RNA-directed DNA polymerase activity"/>
    <property type="evidence" value="ECO:0007669"/>
    <property type="project" value="UniProtKB-KW"/>
</dbReference>
<keyword evidence="1" id="KW-0695">RNA-directed DNA polymerase</keyword>
<organism evidence="1">
    <name type="scientific">Triatoma infestans</name>
    <name type="common">Assassin bug</name>
    <dbReference type="NCBI Taxonomy" id="30076"/>
    <lineage>
        <taxon>Eukaryota</taxon>
        <taxon>Metazoa</taxon>
        <taxon>Ecdysozoa</taxon>
        <taxon>Arthropoda</taxon>
        <taxon>Hexapoda</taxon>
        <taxon>Insecta</taxon>
        <taxon>Pterygota</taxon>
        <taxon>Neoptera</taxon>
        <taxon>Paraneoptera</taxon>
        <taxon>Hemiptera</taxon>
        <taxon>Heteroptera</taxon>
        <taxon>Panheteroptera</taxon>
        <taxon>Cimicomorpha</taxon>
        <taxon>Reduviidae</taxon>
        <taxon>Triatominae</taxon>
        <taxon>Triatoma</taxon>
    </lineage>
</organism>
<reference evidence="1" key="2">
    <citation type="journal article" date="2017" name="J. Med. Entomol.">
        <title>Transcriptome Analysis of the Triatoma infestans (Hemiptera: Reduviidae) Integument.</title>
        <authorList>
            <person name="Calderon-Fernandez G.M."/>
            <person name="Moriconi D.E."/>
            <person name="Dulbecco A.B."/>
            <person name="Juarez M.P."/>
        </authorList>
    </citation>
    <scope>NUCLEOTIDE SEQUENCE</scope>
    <source>
        <strain evidence="1">Int1</strain>
        <tissue evidence="1">Integument</tissue>
    </source>
</reference>
<sequence>MGPDLWNVAYDGLLRQEMLEETVLVGYADDVAALIAARDLPEAQRKLNSVMRTVNR</sequence>
<dbReference type="EMBL" id="GEMB01006858">
    <property type="protein sequence ID" value="JAR96503.1"/>
    <property type="molecule type" value="Transcribed_RNA"/>
</dbReference>
<protein>
    <submittedName>
        <fullName evidence="1">Reverse transcriptase</fullName>
    </submittedName>
</protein>
<evidence type="ECO:0000313" key="1">
    <source>
        <dbReference type="EMBL" id="JAR96503.1"/>
    </source>
</evidence>
<reference evidence="1" key="1">
    <citation type="submission" date="2016-04" db="EMBL/GenBank/DDBJ databases">
        <authorList>
            <person name="Calderon-Fernandez G.M.Sr."/>
        </authorList>
    </citation>
    <scope>NUCLEOTIDE SEQUENCE</scope>
    <source>
        <strain evidence="1">Int1</strain>
        <tissue evidence="1">Integument</tissue>
    </source>
</reference>
<dbReference type="AlphaFoldDB" id="A0A161M257"/>
<proteinExistence type="predicted"/>
<keyword evidence="1" id="KW-0548">Nucleotidyltransferase</keyword>
<name>A0A161M257_TRIIF</name>